<name>A0A0F8ZCX5_9ZZZZ</name>
<organism evidence="1">
    <name type="scientific">marine sediment metagenome</name>
    <dbReference type="NCBI Taxonomy" id="412755"/>
    <lineage>
        <taxon>unclassified sequences</taxon>
        <taxon>metagenomes</taxon>
        <taxon>ecological metagenomes</taxon>
    </lineage>
</organism>
<proteinExistence type="predicted"/>
<accession>A0A0F8ZCX5</accession>
<dbReference type="EMBL" id="LAZR01048575">
    <property type="protein sequence ID" value="KKK91613.1"/>
    <property type="molecule type" value="Genomic_DNA"/>
</dbReference>
<protein>
    <recommendedName>
        <fullName evidence="2">Major tropism determinant N-terminal domain-containing protein</fullName>
    </recommendedName>
</protein>
<reference evidence="1" key="1">
    <citation type="journal article" date="2015" name="Nature">
        <title>Complex archaea that bridge the gap between prokaryotes and eukaryotes.</title>
        <authorList>
            <person name="Spang A."/>
            <person name="Saw J.H."/>
            <person name="Jorgensen S.L."/>
            <person name="Zaremba-Niedzwiedzka K."/>
            <person name="Martijn J."/>
            <person name="Lind A.E."/>
            <person name="van Eijk R."/>
            <person name="Schleper C."/>
            <person name="Guy L."/>
            <person name="Ettema T.J."/>
        </authorList>
    </citation>
    <scope>NUCLEOTIDE SEQUENCE</scope>
</reference>
<gene>
    <name evidence="1" type="ORF">LCGC14_2711180</name>
</gene>
<feature type="non-terminal residue" evidence="1">
    <location>
        <position position="402"/>
    </location>
</feature>
<dbReference type="AlphaFoldDB" id="A0A0F8ZCX5"/>
<evidence type="ECO:0000313" key="1">
    <source>
        <dbReference type="EMBL" id="KKK91613.1"/>
    </source>
</evidence>
<sequence length="402" mass="40442">MTNKAFLVRDGLRSGSTLVINSAGGWVGNTITEVFGGTAQTTYAIGDILFASAPNTLSKLPKGSAGQVLTMGSPLLPSWAANAGLQNLFDEFTGDTGSIVADDTNQKLIIAGGTGISTVIAGSPVTLTITNDSPNVDQNIWLNIDADSGGPVAADTTSDTFTITGGTLITTSISGDAVTINWAASLNDLSDVTITGGAGSPSLPTIGDTLFYDGAAWVNLARGTAGQVLTMGSPLVPSWAANTGVQNLFDEFVGDTGSIVADDTNQKLIIAGGAGISTAIAGSPVTLTITNDSPNVDQNIFATVTGDSGTVTADSTATNVKIAGGLNITTSATGSPQVLTVATLADIVVDSVDLGVIGTFTSSTLTTAATTQVAIGSFAIATYRSAEFTIQAVQGDNYHTTK</sequence>
<comment type="caution">
    <text evidence="1">The sequence shown here is derived from an EMBL/GenBank/DDBJ whole genome shotgun (WGS) entry which is preliminary data.</text>
</comment>
<evidence type="ECO:0008006" key="2">
    <source>
        <dbReference type="Google" id="ProtNLM"/>
    </source>
</evidence>